<evidence type="ECO:0000259" key="2">
    <source>
        <dbReference type="Pfam" id="PF02481"/>
    </source>
</evidence>
<evidence type="ECO:0000256" key="1">
    <source>
        <dbReference type="ARBA" id="ARBA00006525"/>
    </source>
</evidence>
<dbReference type="InterPro" id="IPR057666">
    <property type="entry name" value="DrpA_SLOG"/>
</dbReference>
<accession>A0A1G6H709</accession>
<dbReference type="PANTHER" id="PTHR43022">
    <property type="entry name" value="PROTEIN SMF"/>
    <property type="match status" value="1"/>
</dbReference>
<proteinExistence type="inferred from homology"/>
<dbReference type="Gene3D" id="3.40.50.450">
    <property type="match status" value="1"/>
</dbReference>
<dbReference type="InterPro" id="IPR003488">
    <property type="entry name" value="DprA"/>
</dbReference>
<name>A0A1G6H709_9BACI</name>
<sequence>MYRSPPTMKRLLQHDPELKQVFQMSSMQLQTLLAIPKQRADAFYKHLQQASPEQTYKHLHAQRIQPLTLFDEHYPLLLKTIYDPPYVLYTKGDVHLLATKMLAIVGARKPTSYAHAALRMCIPMLAKHQVTIVSGLARGVDRFAHELSLEYGTGTVAVVGSGFQHVYPPEHVSLFRTLAKKHLVVSEYPPMVSPQKWHFPMRNRIISGLALGVLLIEARERSGSLITADQALEQGREVMAIPGPITSRESVGTNHLIQQGAHLVRQAEDIFFACPQLSNE</sequence>
<gene>
    <name evidence="3" type="ORF">SAMN05421737_10319</name>
</gene>
<dbReference type="STRING" id="1464122.SAMN05421737_10319"/>
<dbReference type="NCBIfam" id="TIGR00732">
    <property type="entry name" value="dprA"/>
    <property type="match status" value="1"/>
</dbReference>
<organism evidence="3 4">
    <name type="scientific">Shouchella lonarensis</name>
    <dbReference type="NCBI Taxonomy" id="1464122"/>
    <lineage>
        <taxon>Bacteria</taxon>
        <taxon>Bacillati</taxon>
        <taxon>Bacillota</taxon>
        <taxon>Bacilli</taxon>
        <taxon>Bacillales</taxon>
        <taxon>Bacillaceae</taxon>
        <taxon>Shouchella</taxon>
    </lineage>
</organism>
<dbReference type="GO" id="GO:0009294">
    <property type="term" value="P:DNA-mediated transformation"/>
    <property type="evidence" value="ECO:0007669"/>
    <property type="project" value="InterPro"/>
</dbReference>
<evidence type="ECO:0000313" key="4">
    <source>
        <dbReference type="Proteomes" id="UP000242662"/>
    </source>
</evidence>
<dbReference type="SUPFAM" id="SSF102405">
    <property type="entry name" value="MCP/YpsA-like"/>
    <property type="match status" value="1"/>
</dbReference>
<dbReference type="AlphaFoldDB" id="A0A1G6H709"/>
<dbReference type="PANTHER" id="PTHR43022:SF1">
    <property type="entry name" value="PROTEIN SMF"/>
    <property type="match status" value="1"/>
</dbReference>
<protein>
    <submittedName>
        <fullName evidence="3">DNA processing protein</fullName>
    </submittedName>
</protein>
<dbReference type="Pfam" id="PF02481">
    <property type="entry name" value="DNA_processg_A"/>
    <property type="match status" value="1"/>
</dbReference>
<feature type="domain" description="Smf/DprA SLOG" evidence="2">
    <location>
        <begin position="67"/>
        <end position="271"/>
    </location>
</feature>
<dbReference type="OrthoDB" id="9785707at2"/>
<evidence type="ECO:0000313" key="3">
    <source>
        <dbReference type="EMBL" id="SDB90050.1"/>
    </source>
</evidence>
<dbReference type="EMBL" id="FMYM01000003">
    <property type="protein sequence ID" value="SDB90050.1"/>
    <property type="molecule type" value="Genomic_DNA"/>
</dbReference>
<dbReference type="Proteomes" id="UP000242662">
    <property type="component" value="Unassembled WGS sequence"/>
</dbReference>
<keyword evidence="4" id="KW-1185">Reference proteome</keyword>
<reference evidence="4" key="1">
    <citation type="submission" date="2016-09" db="EMBL/GenBank/DDBJ databases">
        <authorList>
            <person name="Varghese N."/>
            <person name="Submissions S."/>
        </authorList>
    </citation>
    <scope>NUCLEOTIDE SEQUENCE [LARGE SCALE GENOMIC DNA]</scope>
    <source>
        <strain evidence="4">25nlg</strain>
    </source>
</reference>
<comment type="similarity">
    <text evidence="1">Belongs to the DprA/Smf family.</text>
</comment>